<dbReference type="AlphaFoldDB" id="D8SU52"/>
<dbReference type="STRING" id="88036.D8SU52"/>
<dbReference type="InterPro" id="IPR038508">
    <property type="entry name" value="ArfGAP_dom_sf"/>
</dbReference>
<evidence type="ECO:0000259" key="7">
    <source>
        <dbReference type="PROSITE" id="PS50115"/>
    </source>
</evidence>
<dbReference type="PANTHER" id="PTHR45686">
    <property type="entry name" value="ADP-RIBOSYLATION FACTOR GTPASE ACTIVATING PROTEIN 3, ISOFORM H-RELATED"/>
    <property type="match status" value="1"/>
</dbReference>
<reference evidence="8 9" key="1">
    <citation type="journal article" date="2011" name="Science">
        <title>The Selaginella genome identifies genetic changes associated with the evolution of vascular plants.</title>
        <authorList>
            <person name="Banks J.A."/>
            <person name="Nishiyama T."/>
            <person name="Hasebe M."/>
            <person name="Bowman J.L."/>
            <person name="Gribskov M."/>
            <person name="dePamphilis C."/>
            <person name="Albert V.A."/>
            <person name="Aono N."/>
            <person name="Aoyama T."/>
            <person name="Ambrose B.A."/>
            <person name="Ashton N.W."/>
            <person name="Axtell M.J."/>
            <person name="Barker E."/>
            <person name="Barker M.S."/>
            <person name="Bennetzen J.L."/>
            <person name="Bonawitz N.D."/>
            <person name="Chapple C."/>
            <person name="Cheng C."/>
            <person name="Correa L.G."/>
            <person name="Dacre M."/>
            <person name="DeBarry J."/>
            <person name="Dreyer I."/>
            <person name="Elias M."/>
            <person name="Engstrom E.M."/>
            <person name="Estelle M."/>
            <person name="Feng L."/>
            <person name="Finet C."/>
            <person name="Floyd S.K."/>
            <person name="Frommer W.B."/>
            <person name="Fujita T."/>
            <person name="Gramzow L."/>
            <person name="Gutensohn M."/>
            <person name="Harholt J."/>
            <person name="Hattori M."/>
            <person name="Heyl A."/>
            <person name="Hirai T."/>
            <person name="Hiwatashi Y."/>
            <person name="Ishikawa M."/>
            <person name="Iwata M."/>
            <person name="Karol K.G."/>
            <person name="Koehler B."/>
            <person name="Kolukisaoglu U."/>
            <person name="Kubo M."/>
            <person name="Kurata T."/>
            <person name="Lalonde S."/>
            <person name="Li K."/>
            <person name="Li Y."/>
            <person name="Litt A."/>
            <person name="Lyons E."/>
            <person name="Manning G."/>
            <person name="Maruyama T."/>
            <person name="Michael T.P."/>
            <person name="Mikami K."/>
            <person name="Miyazaki S."/>
            <person name="Morinaga S."/>
            <person name="Murata T."/>
            <person name="Mueller-Roeber B."/>
            <person name="Nelson D.R."/>
            <person name="Obara M."/>
            <person name="Oguri Y."/>
            <person name="Olmstead R.G."/>
            <person name="Onodera N."/>
            <person name="Petersen B.L."/>
            <person name="Pils B."/>
            <person name="Prigge M."/>
            <person name="Rensing S.A."/>
            <person name="Riano-Pachon D.M."/>
            <person name="Roberts A.W."/>
            <person name="Sato Y."/>
            <person name="Scheller H.V."/>
            <person name="Schulz B."/>
            <person name="Schulz C."/>
            <person name="Shakirov E.V."/>
            <person name="Shibagaki N."/>
            <person name="Shinohara N."/>
            <person name="Shippen D.E."/>
            <person name="Soerensen I."/>
            <person name="Sotooka R."/>
            <person name="Sugimoto N."/>
            <person name="Sugita M."/>
            <person name="Sumikawa N."/>
            <person name="Tanurdzic M."/>
            <person name="Theissen G."/>
            <person name="Ulvskov P."/>
            <person name="Wakazuki S."/>
            <person name="Weng J.K."/>
            <person name="Willats W.W."/>
            <person name="Wipf D."/>
            <person name="Wolf P.G."/>
            <person name="Yang L."/>
            <person name="Zimmer A.D."/>
            <person name="Zhu Q."/>
            <person name="Mitros T."/>
            <person name="Hellsten U."/>
            <person name="Loque D."/>
            <person name="Otillar R."/>
            <person name="Salamov A."/>
            <person name="Schmutz J."/>
            <person name="Shapiro H."/>
            <person name="Lindquist E."/>
            <person name="Lucas S."/>
            <person name="Rokhsar D."/>
            <person name="Grigoriev I.V."/>
        </authorList>
    </citation>
    <scope>NUCLEOTIDE SEQUENCE [LARGE SCALE GENOMIC DNA]</scope>
</reference>
<evidence type="ECO:0000313" key="9">
    <source>
        <dbReference type="Proteomes" id="UP000001514"/>
    </source>
</evidence>
<dbReference type="InterPro" id="IPR037278">
    <property type="entry name" value="ARFGAP/RecO"/>
</dbReference>
<dbReference type="PROSITE" id="PS50115">
    <property type="entry name" value="ARFGAP"/>
    <property type="match status" value="1"/>
</dbReference>
<evidence type="ECO:0000256" key="1">
    <source>
        <dbReference type="ARBA" id="ARBA00022468"/>
    </source>
</evidence>
<dbReference type="PANTHER" id="PTHR45686:SF4">
    <property type="entry name" value="ADP-RIBOSYLATION FACTOR GTPASE ACTIVATING PROTEIN 3, ISOFORM H"/>
    <property type="match status" value="1"/>
</dbReference>
<keyword evidence="3 5" id="KW-0863">Zinc-finger</keyword>
<dbReference type="FunCoup" id="D8SU52">
    <property type="interactions" value="4930"/>
</dbReference>
<organism evidence="9">
    <name type="scientific">Selaginella moellendorffii</name>
    <name type="common">Spikemoss</name>
    <dbReference type="NCBI Taxonomy" id="88036"/>
    <lineage>
        <taxon>Eukaryota</taxon>
        <taxon>Viridiplantae</taxon>
        <taxon>Streptophyta</taxon>
        <taxon>Embryophyta</taxon>
        <taxon>Tracheophyta</taxon>
        <taxon>Lycopodiopsida</taxon>
        <taxon>Selaginellales</taxon>
        <taxon>Selaginellaceae</taxon>
        <taxon>Selaginella</taxon>
    </lineage>
</organism>
<dbReference type="CDD" id="cd08831">
    <property type="entry name" value="ArfGap_ArfGap2_3_like"/>
    <property type="match status" value="1"/>
</dbReference>
<dbReference type="Gene3D" id="1.10.220.150">
    <property type="entry name" value="Arf GTPase activating protein"/>
    <property type="match status" value="1"/>
</dbReference>
<keyword evidence="9" id="KW-1185">Reference proteome</keyword>
<gene>
    <name evidence="8" type="ORF">SELMODRAFT_124944</name>
</gene>
<evidence type="ECO:0000256" key="2">
    <source>
        <dbReference type="ARBA" id="ARBA00022723"/>
    </source>
</evidence>
<name>D8SU52_SELML</name>
<evidence type="ECO:0000256" key="3">
    <source>
        <dbReference type="ARBA" id="ARBA00022771"/>
    </source>
</evidence>
<dbReference type="PRINTS" id="PR00405">
    <property type="entry name" value="REVINTRACTNG"/>
</dbReference>
<dbReference type="InterPro" id="IPR001164">
    <property type="entry name" value="ArfGAP_dom"/>
</dbReference>
<evidence type="ECO:0000256" key="5">
    <source>
        <dbReference type="PROSITE-ProRule" id="PRU00288"/>
    </source>
</evidence>
<evidence type="ECO:0000256" key="6">
    <source>
        <dbReference type="SAM" id="MobiDB-lite"/>
    </source>
</evidence>
<sequence length="393" mass="41929">LMAAGGDEHWERDAVFRRLKAKADNKVCFDCSTKNPTWASIPYGVFICLDCSALHRSLGVHISFVRSTNLDSWTQDQLKLMLVGGNGRAHAFFKQHGWTDGGKIESKYTSRAAELYRQVLAKDSAKLDTVASPKLGPASPHFDDEHVENDAALLPPVVTPAVALPKKASAVGLRKIGGGKSGGGLGVKKLTTKTSDNLYDQKPAETETAAAAAGAAPSPAVVQAAPAPRSRFVYADDDDPPAVSTNSGHVVAPSSKTDFFSDFSSEAKSSSRSSRSKTQVEESDEAQRKFSNAKSISSAQFFNDPSKVADVDNNVRLQKFANSSSISSADFFDRNEGNSVASSADLTASELVTRLSMQASQDMSALKQMAGQTGKKLSSFASSLLADIQDRIR</sequence>
<keyword evidence="2" id="KW-0479">Metal-binding</keyword>
<dbReference type="Pfam" id="PF01412">
    <property type="entry name" value="ArfGap"/>
    <property type="match status" value="1"/>
</dbReference>
<feature type="region of interest" description="Disordered" evidence="6">
    <location>
        <begin position="262"/>
        <end position="291"/>
    </location>
</feature>
<dbReference type="OMA" id="QIHETDQ"/>
<dbReference type="SUPFAM" id="SSF57863">
    <property type="entry name" value="ArfGap/RecO-like zinc finger"/>
    <property type="match status" value="1"/>
</dbReference>
<accession>D8SU52</accession>
<proteinExistence type="predicted"/>
<keyword evidence="1" id="KW-0343">GTPase activation</keyword>
<dbReference type="InParanoid" id="D8SU52"/>
<feature type="domain" description="Arf-GAP" evidence="7">
    <location>
        <begin position="13"/>
        <end position="118"/>
    </location>
</feature>
<dbReference type="eggNOG" id="KOG0706">
    <property type="taxonomic scope" value="Eukaryota"/>
</dbReference>
<dbReference type="SMART" id="SM00105">
    <property type="entry name" value="ArfGap"/>
    <property type="match status" value="1"/>
</dbReference>
<evidence type="ECO:0000256" key="4">
    <source>
        <dbReference type="ARBA" id="ARBA00022833"/>
    </source>
</evidence>
<dbReference type="Proteomes" id="UP000001514">
    <property type="component" value="Unassembled WGS sequence"/>
</dbReference>
<dbReference type="OrthoDB" id="983479at2759"/>
<dbReference type="GO" id="GO:0005096">
    <property type="term" value="F:GTPase activator activity"/>
    <property type="evidence" value="ECO:0007669"/>
    <property type="project" value="UniProtKB-KW"/>
</dbReference>
<dbReference type="GO" id="GO:0008270">
    <property type="term" value="F:zinc ion binding"/>
    <property type="evidence" value="ECO:0007669"/>
    <property type="project" value="UniProtKB-KW"/>
</dbReference>
<evidence type="ECO:0000313" key="8">
    <source>
        <dbReference type="EMBL" id="EFJ12007.1"/>
    </source>
</evidence>
<feature type="non-terminal residue" evidence="8">
    <location>
        <position position="1"/>
    </location>
</feature>
<dbReference type="KEGG" id="smo:SELMODRAFT_124944"/>
<dbReference type="GO" id="GO:0000139">
    <property type="term" value="C:Golgi membrane"/>
    <property type="evidence" value="ECO:0007669"/>
    <property type="project" value="GOC"/>
</dbReference>
<dbReference type="Gramene" id="EFJ12007">
    <property type="protein sequence ID" value="EFJ12007"/>
    <property type="gene ID" value="SELMODRAFT_124944"/>
</dbReference>
<keyword evidence="4" id="KW-0862">Zinc</keyword>
<protein>
    <recommendedName>
        <fullName evidence="7">Arf-GAP domain-containing protein</fullName>
    </recommendedName>
</protein>
<feature type="compositionally biased region" description="Low complexity" evidence="6">
    <location>
        <begin position="262"/>
        <end position="277"/>
    </location>
</feature>
<feature type="region of interest" description="Disordered" evidence="6">
    <location>
        <begin position="232"/>
        <end position="251"/>
    </location>
</feature>
<dbReference type="EMBL" id="GL377642">
    <property type="protein sequence ID" value="EFJ12007.1"/>
    <property type="molecule type" value="Genomic_DNA"/>
</dbReference>
<dbReference type="HOGENOM" id="CLU_023062_0_0_1"/>
<dbReference type="GO" id="GO:0048205">
    <property type="term" value="P:COPI coating of Golgi vesicle"/>
    <property type="evidence" value="ECO:0000318"/>
    <property type="project" value="GO_Central"/>
</dbReference>